<evidence type="ECO:0000313" key="2">
    <source>
        <dbReference type="Proteomes" id="UP000662783"/>
    </source>
</evidence>
<dbReference type="KEGG" id="fuv:JR347_10530"/>
<dbReference type="AlphaFoldDB" id="A0A974ZZF9"/>
<name>A0A974ZZF9_9BACT</name>
<dbReference type="Pfam" id="PF22668">
    <property type="entry name" value="DUF7009"/>
    <property type="match status" value="1"/>
</dbReference>
<reference evidence="1" key="1">
    <citation type="submission" date="2021-02" db="EMBL/GenBank/DDBJ databases">
        <title>Fulvivirga sp. S481 isolated from sea water.</title>
        <authorList>
            <person name="Bae S.S."/>
            <person name="Baek K."/>
        </authorList>
    </citation>
    <scope>NUCLEOTIDE SEQUENCE</scope>
    <source>
        <strain evidence="1">S481</strain>
    </source>
</reference>
<accession>A0A974ZZF9</accession>
<proteinExistence type="predicted"/>
<gene>
    <name evidence="1" type="ORF">JR347_10530</name>
</gene>
<dbReference type="RefSeq" id="WP_205720564.1">
    <property type="nucleotide sequence ID" value="NZ_CP070608.1"/>
</dbReference>
<sequence>MKLRIQGNTLRLRLSKTEVDTFAQNGLVKEHTEFGDTSLTYLLESTDKKNVTATFEMNVIRIGVPESIKTQWTTTVQVGFDAIVKFGKQKLEVLVEKDFQCLVPRKEDESDLYVNPRA</sequence>
<organism evidence="1 2">
    <name type="scientific">Fulvivirga lutea</name>
    <dbReference type="NCBI Taxonomy" id="2810512"/>
    <lineage>
        <taxon>Bacteria</taxon>
        <taxon>Pseudomonadati</taxon>
        <taxon>Bacteroidota</taxon>
        <taxon>Cytophagia</taxon>
        <taxon>Cytophagales</taxon>
        <taxon>Fulvivirgaceae</taxon>
        <taxon>Fulvivirga</taxon>
    </lineage>
</organism>
<dbReference type="InterPro" id="IPR053825">
    <property type="entry name" value="DUF7009"/>
</dbReference>
<dbReference type="EMBL" id="CP070608">
    <property type="protein sequence ID" value="QSE96051.1"/>
    <property type="molecule type" value="Genomic_DNA"/>
</dbReference>
<keyword evidence="2" id="KW-1185">Reference proteome</keyword>
<protein>
    <submittedName>
        <fullName evidence="1">Uncharacterized protein</fullName>
    </submittedName>
</protein>
<evidence type="ECO:0000313" key="1">
    <source>
        <dbReference type="EMBL" id="QSE96051.1"/>
    </source>
</evidence>
<dbReference type="Proteomes" id="UP000662783">
    <property type="component" value="Chromosome"/>
</dbReference>